<keyword evidence="7" id="KW-0802">TPR repeat</keyword>
<keyword evidence="5" id="KW-0676">Redox-active center</keyword>
<dbReference type="GO" id="GO:0015035">
    <property type="term" value="F:protein-disulfide reductase activity"/>
    <property type="evidence" value="ECO:0007669"/>
    <property type="project" value="UniProtKB-UniRule"/>
</dbReference>
<organism evidence="9 10">
    <name type="scientific">PS1 clade bacterium</name>
    <dbReference type="NCBI Taxonomy" id="2175152"/>
    <lineage>
        <taxon>Bacteria</taxon>
        <taxon>Pseudomonadati</taxon>
        <taxon>Pseudomonadota</taxon>
        <taxon>Alphaproteobacteria</taxon>
        <taxon>PS1 clade</taxon>
    </lineage>
</organism>
<dbReference type="InterPro" id="IPR011990">
    <property type="entry name" value="TPR-like_helical_dom_sf"/>
</dbReference>
<reference evidence="9" key="1">
    <citation type="submission" date="2020-10" db="EMBL/GenBank/DDBJ databases">
        <title>Microbiome of the Black Sea water column analyzed by genome centric metagenomics.</title>
        <authorList>
            <person name="Cabello-Yeves P.J."/>
            <person name="Callieri C."/>
            <person name="Picazo A."/>
            <person name="Mehrshad M."/>
            <person name="Haro-Moreno J.M."/>
            <person name="Roda-Garcia J."/>
            <person name="Dzembekova N."/>
            <person name="Slabakova V."/>
            <person name="Slabakova N."/>
            <person name="Moncheva S."/>
            <person name="Rodriguez-Valera F."/>
        </authorList>
    </citation>
    <scope>NUCLEOTIDE SEQUENCE</scope>
    <source>
        <strain evidence="9">BS307-5m-G5</strain>
    </source>
</reference>
<dbReference type="GO" id="GO:0045454">
    <property type="term" value="P:cell redox homeostasis"/>
    <property type="evidence" value="ECO:0007669"/>
    <property type="project" value="TreeGrafter"/>
</dbReference>
<protein>
    <recommendedName>
        <fullName evidence="6">Thioredoxin</fullName>
    </recommendedName>
</protein>
<dbReference type="Gene3D" id="3.40.30.10">
    <property type="entry name" value="Glutaredoxin"/>
    <property type="match status" value="1"/>
</dbReference>
<dbReference type="InterPro" id="IPR036249">
    <property type="entry name" value="Thioredoxin-like_sf"/>
</dbReference>
<dbReference type="EMBL" id="JADHOK010000018">
    <property type="protein sequence ID" value="MBL6761552.1"/>
    <property type="molecule type" value="Genomic_DNA"/>
</dbReference>
<evidence type="ECO:0000256" key="1">
    <source>
        <dbReference type="ARBA" id="ARBA00008987"/>
    </source>
</evidence>
<evidence type="ECO:0000256" key="7">
    <source>
        <dbReference type="PROSITE-ProRule" id="PRU00339"/>
    </source>
</evidence>
<evidence type="ECO:0000256" key="6">
    <source>
        <dbReference type="NCBIfam" id="TIGR01068"/>
    </source>
</evidence>
<evidence type="ECO:0000256" key="5">
    <source>
        <dbReference type="ARBA" id="ARBA00023284"/>
    </source>
</evidence>
<dbReference type="CDD" id="cd02956">
    <property type="entry name" value="ybbN"/>
    <property type="match status" value="1"/>
</dbReference>
<keyword evidence="3" id="KW-0249">Electron transport</keyword>
<gene>
    <name evidence="9" type="primary">trxA</name>
    <name evidence="9" type="ORF">ISQ19_02525</name>
</gene>
<dbReference type="PROSITE" id="PS50005">
    <property type="entry name" value="TPR"/>
    <property type="match status" value="1"/>
</dbReference>
<sequence length="302" mass="31812">MTNATMPPADNAASVVDVTTENFMGEVIEASQGCLVLLDLWAPWCGPCKQLTPVLEKLALQSDGAVRLAKMNIDEHPAVAQQLQVQSIPAVFAFKGGQPVDGFMGALPESEVKKFLDKHLEDGLGPSPAEALMETASEALAAGQSDDALECYAAALEHEPDNVGAMAGLAQTYLALGDKDAAEAALAPAPMHDNDPALAAARAALALADKTAEVDLGDAAPLMAALEANADDHQARFDLALAHHGAGRRADALEALLEIVARQRDWNEEAARKQLVELFDAYGAQDELVIAARKRLSSLLFS</sequence>
<proteinExistence type="inferred from homology"/>
<feature type="domain" description="Thioredoxin" evidence="8">
    <location>
        <begin position="1"/>
        <end position="121"/>
    </location>
</feature>
<dbReference type="Gene3D" id="1.25.40.10">
    <property type="entry name" value="Tetratricopeptide repeat domain"/>
    <property type="match status" value="2"/>
</dbReference>
<dbReference type="PANTHER" id="PTHR45663:SF11">
    <property type="entry name" value="GEO12009P1"/>
    <property type="match status" value="1"/>
</dbReference>
<dbReference type="PANTHER" id="PTHR45663">
    <property type="entry name" value="GEO12009P1"/>
    <property type="match status" value="1"/>
</dbReference>
<dbReference type="InterPro" id="IPR017937">
    <property type="entry name" value="Thioredoxin_CS"/>
</dbReference>
<comment type="similarity">
    <text evidence="1">Belongs to the thioredoxin family.</text>
</comment>
<dbReference type="AlphaFoldDB" id="A0A937HH46"/>
<dbReference type="Proteomes" id="UP000785783">
    <property type="component" value="Unassembled WGS sequence"/>
</dbReference>
<dbReference type="NCBIfam" id="TIGR01068">
    <property type="entry name" value="thioredoxin"/>
    <property type="match status" value="1"/>
</dbReference>
<evidence type="ECO:0000313" key="9">
    <source>
        <dbReference type="EMBL" id="MBL6761552.1"/>
    </source>
</evidence>
<dbReference type="InterPro" id="IPR013766">
    <property type="entry name" value="Thioredoxin_domain"/>
</dbReference>
<dbReference type="Pfam" id="PF14561">
    <property type="entry name" value="TPR_20"/>
    <property type="match status" value="1"/>
</dbReference>
<dbReference type="PROSITE" id="PS51352">
    <property type="entry name" value="THIOREDOXIN_2"/>
    <property type="match status" value="1"/>
</dbReference>
<dbReference type="SMART" id="SM00028">
    <property type="entry name" value="TPR"/>
    <property type="match status" value="2"/>
</dbReference>
<keyword evidence="2" id="KW-0813">Transport</keyword>
<evidence type="ECO:0000256" key="2">
    <source>
        <dbReference type="ARBA" id="ARBA00022448"/>
    </source>
</evidence>
<dbReference type="Pfam" id="PF00085">
    <property type="entry name" value="Thioredoxin"/>
    <property type="match status" value="1"/>
</dbReference>
<dbReference type="PROSITE" id="PS00194">
    <property type="entry name" value="THIOREDOXIN_1"/>
    <property type="match status" value="1"/>
</dbReference>
<dbReference type="SUPFAM" id="SSF48452">
    <property type="entry name" value="TPR-like"/>
    <property type="match status" value="1"/>
</dbReference>
<feature type="repeat" description="TPR" evidence="7">
    <location>
        <begin position="129"/>
        <end position="162"/>
    </location>
</feature>
<dbReference type="GO" id="GO:0005829">
    <property type="term" value="C:cytosol"/>
    <property type="evidence" value="ECO:0007669"/>
    <property type="project" value="TreeGrafter"/>
</dbReference>
<dbReference type="FunFam" id="3.40.30.10:FF:000001">
    <property type="entry name" value="Thioredoxin"/>
    <property type="match status" value="1"/>
</dbReference>
<comment type="caution">
    <text evidence="9">The sequence shown here is derived from an EMBL/GenBank/DDBJ whole genome shotgun (WGS) entry which is preliminary data.</text>
</comment>
<dbReference type="SUPFAM" id="SSF52833">
    <property type="entry name" value="Thioredoxin-like"/>
    <property type="match status" value="1"/>
</dbReference>
<name>A0A937HH46_9PROT</name>
<keyword evidence="4" id="KW-1015">Disulfide bond</keyword>
<dbReference type="Pfam" id="PF14559">
    <property type="entry name" value="TPR_19"/>
    <property type="match status" value="1"/>
</dbReference>
<dbReference type="InterPro" id="IPR019734">
    <property type="entry name" value="TPR_rpt"/>
</dbReference>
<evidence type="ECO:0000259" key="8">
    <source>
        <dbReference type="PROSITE" id="PS51352"/>
    </source>
</evidence>
<evidence type="ECO:0000256" key="4">
    <source>
        <dbReference type="ARBA" id="ARBA00023157"/>
    </source>
</evidence>
<accession>A0A937HH46</accession>
<dbReference type="InterPro" id="IPR005746">
    <property type="entry name" value="Thioredoxin"/>
</dbReference>
<evidence type="ECO:0000313" key="10">
    <source>
        <dbReference type="Proteomes" id="UP000785783"/>
    </source>
</evidence>
<dbReference type="PRINTS" id="PR00421">
    <property type="entry name" value="THIOREDOXIN"/>
</dbReference>
<dbReference type="GO" id="GO:0006950">
    <property type="term" value="P:response to stress"/>
    <property type="evidence" value="ECO:0007669"/>
    <property type="project" value="UniProtKB-ARBA"/>
</dbReference>
<evidence type="ECO:0000256" key="3">
    <source>
        <dbReference type="ARBA" id="ARBA00022982"/>
    </source>
</evidence>